<evidence type="ECO:0000313" key="10">
    <source>
        <dbReference type="Proteomes" id="UP000799302"/>
    </source>
</evidence>
<keyword evidence="3 6" id="KW-0238">DNA-binding</keyword>
<dbReference type="PROSITE" id="PS50118">
    <property type="entry name" value="HMG_BOX_2"/>
    <property type="match status" value="1"/>
</dbReference>
<evidence type="ECO:0000259" key="8">
    <source>
        <dbReference type="PROSITE" id="PS50118"/>
    </source>
</evidence>
<feature type="compositionally biased region" description="Polar residues" evidence="7">
    <location>
        <begin position="464"/>
        <end position="481"/>
    </location>
</feature>
<feature type="DNA-binding region" description="HMG box" evidence="6">
    <location>
        <begin position="144"/>
        <end position="212"/>
    </location>
</feature>
<dbReference type="Gene3D" id="1.10.30.10">
    <property type="entry name" value="High mobility group box domain"/>
    <property type="match status" value="1"/>
</dbReference>
<feature type="compositionally biased region" description="Polar residues" evidence="7">
    <location>
        <begin position="297"/>
        <end position="308"/>
    </location>
</feature>
<keyword evidence="4" id="KW-0804">Transcription</keyword>
<evidence type="ECO:0000256" key="5">
    <source>
        <dbReference type="ARBA" id="ARBA00023242"/>
    </source>
</evidence>
<feature type="region of interest" description="Disordered" evidence="7">
    <location>
        <begin position="262"/>
        <end position="308"/>
    </location>
</feature>
<dbReference type="InterPro" id="IPR009071">
    <property type="entry name" value="HMG_box_dom"/>
</dbReference>
<feature type="compositionally biased region" description="Low complexity" evidence="7">
    <location>
        <begin position="453"/>
        <end position="462"/>
    </location>
</feature>
<feature type="compositionally biased region" description="Polar residues" evidence="7">
    <location>
        <begin position="46"/>
        <end position="59"/>
    </location>
</feature>
<dbReference type="EMBL" id="MU004237">
    <property type="protein sequence ID" value="KAF2667268.1"/>
    <property type="molecule type" value="Genomic_DNA"/>
</dbReference>
<evidence type="ECO:0000256" key="3">
    <source>
        <dbReference type="ARBA" id="ARBA00023125"/>
    </source>
</evidence>
<feature type="compositionally biased region" description="Polar residues" evidence="7">
    <location>
        <begin position="424"/>
        <end position="433"/>
    </location>
</feature>
<dbReference type="InterPro" id="IPR036910">
    <property type="entry name" value="HMG_box_dom_sf"/>
</dbReference>
<comment type="subcellular location">
    <subcellularLocation>
        <location evidence="1">Nucleus</location>
    </subcellularLocation>
</comment>
<feature type="region of interest" description="Disordered" evidence="7">
    <location>
        <begin position="1"/>
        <end position="97"/>
    </location>
</feature>
<dbReference type="Pfam" id="PF00505">
    <property type="entry name" value="HMG_box"/>
    <property type="match status" value="1"/>
</dbReference>
<name>A0A6A6U859_9PEZI</name>
<keyword evidence="10" id="KW-1185">Reference proteome</keyword>
<dbReference type="GO" id="GO:0000981">
    <property type="term" value="F:DNA-binding transcription factor activity, RNA polymerase II-specific"/>
    <property type="evidence" value="ECO:0007669"/>
    <property type="project" value="TreeGrafter"/>
</dbReference>
<gene>
    <name evidence="9" type="ORF">BT63DRAFT_288660</name>
</gene>
<proteinExistence type="predicted"/>
<feature type="compositionally biased region" description="Polar residues" evidence="7">
    <location>
        <begin position="10"/>
        <end position="23"/>
    </location>
</feature>
<dbReference type="PANTHER" id="PTHR45803">
    <property type="entry name" value="SOX100B"/>
    <property type="match status" value="1"/>
</dbReference>
<organism evidence="9 10">
    <name type="scientific">Microthyrium microscopicum</name>
    <dbReference type="NCBI Taxonomy" id="703497"/>
    <lineage>
        <taxon>Eukaryota</taxon>
        <taxon>Fungi</taxon>
        <taxon>Dikarya</taxon>
        <taxon>Ascomycota</taxon>
        <taxon>Pezizomycotina</taxon>
        <taxon>Dothideomycetes</taxon>
        <taxon>Dothideomycetes incertae sedis</taxon>
        <taxon>Microthyriales</taxon>
        <taxon>Microthyriaceae</taxon>
        <taxon>Microthyrium</taxon>
    </lineage>
</organism>
<sequence length="533" mass="59455">MEHGYHIPDSFQTQYTQVPQEGNGQYHYEQPQGYYAEETVHPYISSHLQSPPTPMSNISDETRRTRSGRPITRLDSPHGSFAPRSPSPKKRRAKGKVKANIPPLAAPLSVLTKDMQIPVRDMDAHVNRPLEERQAEAAKRKGYVTRPMNSFMLYRSAYSERTKAWCRANNHQIVSSVSGASWPLEPAEIRNFYGDLAKTERANHQIAHPTYKFTPSKPGANRKRKGSYDIDDGGITLANDNDPDGDWASSQGAAVRRIRTARESAFEGRSRPSRAAASPAPIPEHMYYPGPSGPSGYETTRSMSGTPLQQQQMYSAPGPYHQMPQLHSQMYQQPVQDPNMYNMGYDDGNSGYVSLPGGNAHELQFDNLDGLMGGHQQHSQHHHQASIDPMLMPSLNGEHNVSQPPQEQMPYANEYAPPYMNPYATDTVQSSTPLLDHQTVPDVPFDQQHDWPTEPTETPLEPSNEFTQFFSQPAPSMSASTPRRESMPVSEPVHDSVVEAKHPEEEQLPAPNNVPVSPTDGTGSRMETPVQED</sequence>
<evidence type="ECO:0000256" key="1">
    <source>
        <dbReference type="ARBA" id="ARBA00004123"/>
    </source>
</evidence>
<dbReference type="CDD" id="cd01389">
    <property type="entry name" value="HMG-box_ROX1-like"/>
    <property type="match status" value="1"/>
</dbReference>
<accession>A0A6A6U859</accession>
<feature type="domain" description="HMG box" evidence="8">
    <location>
        <begin position="144"/>
        <end position="212"/>
    </location>
</feature>
<dbReference type="GO" id="GO:0000978">
    <property type="term" value="F:RNA polymerase II cis-regulatory region sequence-specific DNA binding"/>
    <property type="evidence" value="ECO:0007669"/>
    <property type="project" value="TreeGrafter"/>
</dbReference>
<protein>
    <recommendedName>
        <fullName evidence="8">HMG box domain-containing protein</fullName>
    </recommendedName>
</protein>
<dbReference type="InterPro" id="IPR050917">
    <property type="entry name" value="SOX_TF"/>
</dbReference>
<dbReference type="Proteomes" id="UP000799302">
    <property type="component" value="Unassembled WGS sequence"/>
</dbReference>
<evidence type="ECO:0000256" key="4">
    <source>
        <dbReference type="ARBA" id="ARBA00023163"/>
    </source>
</evidence>
<dbReference type="SUPFAM" id="SSF47095">
    <property type="entry name" value="HMG-box"/>
    <property type="match status" value="1"/>
</dbReference>
<feature type="compositionally biased region" description="Polar residues" evidence="7">
    <location>
        <begin position="397"/>
        <end position="406"/>
    </location>
</feature>
<feature type="compositionally biased region" description="Basic and acidic residues" evidence="7">
    <location>
        <begin position="482"/>
        <end position="505"/>
    </location>
</feature>
<keyword evidence="5 6" id="KW-0539">Nucleus</keyword>
<evidence type="ECO:0000313" key="9">
    <source>
        <dbReference type="EMBL" id="KAF2667268.1"/>
    </source>
</evidence>
<feature type="compositionally biased region" description="Basic residues" evidence="7">
    <location>
        <begin position="87"/>
        <end position="97"/>
    </location>
</feature>
<feature type="region of interest" description="Disordered" evidence="7">
    <location>
        <begin position="390"/>
        <end position="533"/>
    </location>
</feature>
<dbReference type="OrthoDB" id="2307332at2759"/>
<reference evidence="9" key="1">
    <citation type="journal article" date="2020" name="Stud. Mycol.">
        <title>101 Dothideomycetes genomes: a test case for predicting lifestyles and emergence of pathogens.</title>
        <authorList>
            <person name="Haridas S."/>
            <person name="Albert R."/>
            <person name="Binder M."/>
            <person name="Bloem J."/>
            <person name="Labutti K."/>
            <person name="Salamov A."/>
            <person name="Andreopoulos B."/>
            <person name="Baker S."/>
            <person name="Barry K."/>
            <person name="Bills G."/>
            <person name="Bluhm B."/>
            <person name="Cannon C."/>
            <person name="Castanera R."/>
            <person name="Culley D."/>
            <person name="Daum C."/>
            <person name="Ezra D."/>
            <person name="Gonzalez J."/>
            <person name="Henrissat B."/>
            <person name="Kuo A."/>
            <person name="Liang C."/>
            <person name="Lipzen A."/>
            <person name="Lutzoni F."/>
            <person name="Magnuson J."/>
            <person name="Mondo S."/>
            <person name="Nolan M."/>
            <person name="Ohm R."/>
            <person name="Pangilinan J."/>
            <person name="Park H.-J."/>
            <person name="Ramirez L."/>
            <person name="Alfaro M."/>
            <person name="Sun H."/>
            <person name="Tritt A."/>
            <person name="Yoshinaga Y."/>
            <person name="Zwiers L.-H."/>
            <person name="Turgeon B."/>
            <person name="Goodwin S."/>
            <person name="Spatafora J."/>
            <person name="Crous P."/>
            <person name="Grigoriev I."/>
        </authorList>
    </citation>
    <scope>NUCLEOTIDE SEQUENCE</scope>
    <source>
        <strain evidence="9">CBS 115976</strain>
    </source>
</reference>
<evidence type="ECO:0000256" key="6">
    <source>
        <dbReference type="PROSITE-ProRule" id="PRU00267"/>
    </source>
</evidence>
<keyword evidence="2" id="KW-0805">Transcription regulation</keyword>
<evidence type="ECO:0000256" key="7">
    <source>
        <dbReference type="SAM" id="MobiDB-lite"/>
    </source>
</evidence>
<dbReference type="AlphaFoldDB" id="A0A6A6U859"/>
<evidence type="ECO:0000256" key="2">
    <source>
        <dbReference type="ARBA" id="ARBA00023015"/>
    </source>
</evidence>
<dbReference type="GO" id="GO:0005634">
    <property type="term" value="C:nucleus"/>
    <property type="evidence" value="ECO:0007669"/>
    <property type="project" value="UniProtKB-SubCell"/>
</dbReference>
<dbReference type="PANTHER" id="PTHR45803:SF5">
    <property type="entry name" value="SOX100B"/>
    <property type="match status" value="1"/>
</dbReference>